<gene>
    <name evidence="3" type="ORF">CDL15_Pgr028838</name>
    <name evidence="4" type="ORF">CRG98_032242</name>
</gene>
<dbReference type="Gene3D" id="3.30.559.10">
    <property type="entry name" value="Chloramphenicol acetyltransferase-like domain"/>
    <property type="match status" value="2"/>
</dbReference>
<dbReference type="AlphaFoldDB" id="A0A218WYB3"/>
<reference evidence="3" key="2">
    <citation type="submission" date="2017-06" db="EMBL/GenBank/DDBJ databases">
        <title>The pomegranate genome and the genomics of punicalagin biosynthesis.</title>
        <authorList>
            <person name="Xu C."/>
        </authorList>
    </citation>
    <scope>NUCLEOTIDE SEQUENCE [LARGE SCALE GENOMIC DNA]</scope>
    <source>
        <tissue evidence="3">Fresh leaf</tissue>
    </source>
</reference>
<sequence length="487" mass="53869">MAGVTVLERSHVLPLPSAAPTRLPLTFLDLPWLFFHPSQQLFFYDYPHPASHFASAALPLLKSSLSLALRLFFPLAGHLHTAPARHPAILCTPRLAGVSLTIAESDDDFHDLCHDDGSRGLQSQRAAHRFHPLVPALSPEEGHAVALMAIQITVFPGSGFSVGITYHHVAADERTFNNFLKAWTARCTHALIGNAECPAPTPLIDPPRFDRAIIRDMPTLEQRFLNEWWKQQQQLPYSPLIRGTVMCPVVPDDGQCDMVRSTFVVVPSHMELVRSWIMGHCEANGLPLPVHLSPYVLTCTFLWVVRVKTHFQLSGLGKNGRTMDIDSLAVRTSYFGYIAGGISRLGYPVPESYFGNCVGFGRAEAACSDLVGEAGIFHAATALGSAIKRLDRSMLESAEEWILDWRAMLESDVHVVVVGSPKVDFYDRDFGWGRPRKIEEVSTDWTGAISLHESRDVEGGIEVGVSLLKAKMDAFIALFVEGFRILK</sequence>
<dbReference type="OrthoDB" id="1862401at2759"/>
<dbReference type="Proteomes" id="UP000197138">
    <property type="component" value="Unassembled WGS sequence"/>
</dbReference>
<dbReference type="InterPro" id="IPR023213">
    <property type="entry name" value="CAT-like_dom_sf"/>
</dbReference>
<dbReference type="Proteomes" id="UP000233551">
    <property type="component" value="Unassembled WGS sequence"/>
</dbReference>
<evidence type="ECO:0000256" key="2">
    <source>
        <dbReference type="ARBA" id="ARBA00023315"/>
    </source>
</evidence>
<evidence type="ECO:0000313" key="3">
    <source>
        <dbReference type="EMBL" id="OWM77201.1"/>
    </source>
</evidence>
<evidence type="ECO:0000313" key="6">
    <source>
        <dbReference type="Proteomes" id="UP000233551"/>
    </source>
</evidence>
<name>A0A218WYB3_PUNGR</name>
<evidence type="ECO:0000256" key="1">
    <source>
        <dbReference type="ARBA" id="ARBA00022679"/>
    </source>
</evidence>
<dbReference type="GO" id="GO:0016747">
    <property type="term" value="F:acyltransferase activity, transferring groups other than amino-acyl groups"/>
    <property type="evidence" value="ECO:0007669"/>
    <property type="project" value="UniProtKB-ARBA"/>
</dbReference>
<dbReference type="PANTHER" id="PTHR31625">
    <property type="match status" value="1"/>
</dbReference>
<accession>A0A218WYB3</accession>
<dbReference type="GeneID" id="116189458"/>
<keyword evidence="6" id="KW-1185">Reference proteome</keyword>
<reference evidence="4 6" key="3">
    <citation type="submission" date="2017-11" db="EMBL/GenBank/DDBJ databases">
        <title>De-novo sequencing of pomegranate (Punica granatum L.) genome.</title>
        <authorList>
            <person name="Akparov Z."/>
            <person name="Amiraslanov A."/>
            <person name="Hajiyeva S."/>
            <person name="Abbasov M."/>
            <person name="Kaur K."/>
            <person name="Hamwieh A."/>
            <person name="Solovyev V."/>
            <person name="Salamov A."/>
            <person name="Braich B."/>
            <person name="Kosarev P."/>
            <person name="Mahmoud A."/>
            <person name="Hajiyev E."/>
            <person name="Babayeva S."/>
            <person name="Izzatullayeva V."/>
            <person name="Mammadov A."/>
            <person name="Mammadov A."/>
            <person name="Sharifova S."/>
            <person name="Ojaghi J."/>
            <person name="Eynullazada K."/>
            <person name="Bayramov B."/>
            <person name="Abdulazimova A."/>
            <person name="Shahmuradov I."/>
        </authorList>
    </citation>
    <scope>NUCLEOTIDE SEQUENCE [LARGE SCALE GENOMIC DNA]</scope>
    <source>
        <strain evidence="4">AG2017</strain>
        <strain evidence="6">cv. AG2017</strain>
        <tissue evidence="4">Leaf</tissue>
    </source>
</reference>
<dbReference type="InterPro" id="IPR051504">
    <property type="entry name" value="Plant_metabolite_acyltrans"/>
</dbReference>
<dbReference type="Pfam" id="PF02458">
    <property type="entry name" value="Transferase"/>
    <property type="match status" value="2"/>
</dbReference>
<dbReference type="EMBL" id="MTKT01002590">
    <property type="protein sequence ID" value="OWM77201.1"/>
    <property type="molecule type" value="Genomic_DNA"/>
</dbReference>
<protein>
    <submittedName>
        <fullName evidence="3">Uncharacterized protein</fullName>
    </submittedName>
</protein>
<evidence type="ECO:0000313" key="4">
    <source>
        <dbReference type="EMBL" id="PKI47407.1"/>
    </source>
</evidence>
<keyword evidence="1" id="KW-0808">Transferase</keyword>
<evidence type="ECO:0000313" key="5">
    <source>
        <dbReference type="Proteomes" id="UP000197138"/>
    </source>
</evidence>
<dbReference type="EMBL" id="PGOL01002509">
    <property type="protein sequence ID" value="PKI47407.1"/>
    <property type="molecule type" value="Genomic_DNA"/>
</dbReference>
<comment type="caution">
    <text evidence="3">The sequence shown here is derived from an EMBL/GenBank/DDBJ whole genome shotgun (WGS) entry which is preliminary data.</text>
</comment>
<keyword evidence="2" id="KW-0012">Acyltransferase</keyword>
<proteinExistence type="predicted"/>
<dbReference type="STRING" id="22663.A0A218WYB3"/>
<organism evidence="3 5">
    <name type="scientific">Punica granatum</name>
    <name type="common">Pomegranate</name>
    <dbReference type="NCBI Taxonomy" id="22663"/>
    <lineage>
        <taxon>Eukaryota</taxon>
        <taxon>Viridiplantae</taxon>
        <taxon>Streptophyta</taxon>
        <taxon>Embryophyta</taxon>
        <taxon>Tracheophyta</taxon>
        <taxon>Spermatophyta</taxon>
        <taxon>Magnoliopsida</taxon>
        <taxon>eudicotyledons</taxon>
        <taxon>Gunneridae</taxon>
        <taxon>Pentapetalae</taxon>
        <taxon>rosids</taxon>
        <taxon>malvids</taxon>
        <taxon>Myrtales</taxon>
        <taxon>Lythraceae</taxon>
        <taxon>Punica</taxon>
    </lineage>
</organism>
<reference evidence="5" key="1">
    <citation type="journal article" date="2017" name="Plant J.">
        <title>The pomegranate (Punica granatum L.) genome and the genomics of punicalagin biosynthesis.</title>
        <authorList>
            <person name="Qin G."/>
            <person name="Xu C."/>
            <person name="Ming R."/>
            <person name="Tang H."/>
            <person name="Guyot R."/>
            <person name="Kramer E.M."/>
            <person name="Hu Y."/>
            <person name="Yi X."/>
            <person name="Qi Y."/>
            <person name="Xu X."/>
            <person name="Gao Z."/>
            <person name="Pan H."/>
            <person name="Jian J."/>
            <person name="Tian Y."/>
            <person name="Yue Z."/>
            <person name="Xu Y."/>
        </authorList>
    </citation>
    <scope>NUCLEOTIDE SEQUENCE [LARGE SCALE GENOMIC DNA]</scope>
    <source>
        <strain evidence="5">cv. Dabenzi</strain>
    </source>
</reference>